<dbReference type="InterPro" id="IPR018060">
    <property type="entry name" value="HTH_AraC"/>
</dbReference>
<dbReference type="Gene3D" id="1.10.10.60">
    <property type="entry name" value="Homeodomain-like"/>
    <property type="match status" value="1"/>
</dbReference>
<dbReference type="NCBIfam" id="TIGR00589">
    <property type="entry name" value="ogt"/>
    <property type="match status" value="1"/>
</dbReference>
<evidence type="ECO:0000256" key="13">
    <source>
        <dbReference type="PIRSR" id="PIRSR000409-3"/>
    </source>
</evidence>
<protein>
    <recommendedName>
        <fullName evidence="3">methylated-DNA--[protein]-cysteine S-methyltransferase</fullName>
        <ecNumber evidence="3">2.1.1.63</ecNumber>
    </recommendedName>
</protein>
<reference evidence="15 16" key="1">
    <citation type="submission" date="2020-08" db="EMBL/GenBank/DDBJ databases">
        <title>Genomic Encyclopedia of Type Strains, Phase IV (KMG-IV): sequencing the most valuable type-strain genomes for metagenomic binning, comparative biology and taxonomic classification.</title>
        <authorList>
            <person name="Goeker M."/>
        </authorList>
    </citation>
    <scope>NUCLEOTIDE SEQUENCE [LARGE SCALE GENOMIC DNA]</scope>
    <source>
        <strain evidence="15 16">DSM 21458</strain>
    </source>
</reference>
<dbReference type="PROSITE" id="PS01124">
    <property type="entry name" value="HTH_ARAC_FAMILY_2"/>
    <property type="match status" value="1"/>
</dbReference>
<dbReference type="GO" id="GO:0032259">
    <property type="term" value="P:methylation"/>
    <property type="evidence" value="ECO:0007669"/>
    <property type="project" value="UniProtKB-KW"/>
</dbReference>
<evidence type="ECO:0000256" key="9">
    <source>
        <dbReference type="ARBA" id="ARBA00023163"/>
    </source>
</evidence>
<feature type="binding site" evidence="13">
    <location>
        <position position="69"/>
    </location>
    <ligand>
        <name>Zn(2+)</name>
        <dbReference type="ChEBI" id="CHEBI:29105"/>
    </ligand>
</feature>
<dbReference type="InterPro" id="IPR001497">
    <property type="entry name" value="MethylDNA_cys_MeTrfase_AS"/>
</dbReference>
<dbReference type="Gene3D" id="1.10.10.10">
    <property type="entry name" value="Winged helix-like DNA-binding domain superfamily/Winged helix DNA-binding domain"/>
    <property type="match status" value="1"/>
</dbReference>
<comment type="catalytic activity">
    <reaction evidence="1">
        <text>a 4-O-methyl-thymidine in DNA + L-cysteinyl-[protein] = a thymidine in DNA + S-methyl-L-cysteinyl-[protein]</text>
        <dbReference type="Rhea" id="RHEA:53428"/>
        <dbReference type="Rhea" id="RHEA-COMP:10131"/>
        <dbReference type="Rhea" id="RHEA-COMP:10132"/>
        <dbReference type="Rhea" id="RHEA-COMP:13555"/>
        <dbReference type="Rhea" id="RHEA-COMP:13556"/>
        <dbReference type="ChEBI" id="CHEBI:29950"/>
        <dbReference type="ChEBI" id="CHEBI:82612"/>
        <dbReference type="ChEBI" id="CHEBI:137386"/>
        <dbReference type="ChEBI" id="CHEBI:137387"/>
        <dbReference type="EC" id="2.1.1.63"/>
    </reaction>
</comment>
<feature type="active site" description="Nucleophile; methyl group acceptor from either O6-methylguanine or O4-methylthymine" evidence="12">
    <location>
        <position position="312"/>
    </location>
</feature>
<keyword evidence="13" id="KW-0479">Metal-binding</keyword>
<comment type="cofactor">
    <cofactor evidence="13">
        <name>Zn(2+)</name>
        <dbReference type="ChEBI" id="CHEBI:29105"/>
    </cofactor>
    <text evidence="13">Binds 1 zinc ion per subunit.</text>
</comment>
<evidence type="ECO:0000256" key="5">
    <source>
        <dbReference type="ARBA" id="ARBA00022679"/>
    </source>
</evidence>
<sequence>MQDPITQTRLDAVLNRNASFDDQFVYGVTSTKVFCRPSCPSRRPRPERVRLFDTPEAALEAGFRPCRRCNPQGRRSVDAWLERVRLLLESTEFALTLHDLSREVNVSPAHLQRRFKAHFGTSPRAYQAACLAERFRSELRREGSVSRAVYAAGYGSSQAAYRATIGMTPGRYRRGGAGERVRYTVAAHALGSVLLAATERGVCAVRLGEAAALEAELHREYPQAQLERDDAALRPQLNAVLELLEGRAQEARFELDLHGTAFQAQVWEALRRIPYGQTRSYSQLAEAIGAPSAVRAVARACGANPVAVVVPCHRIIGKGGQLGGYRWGVAVKRHLLDLEAGESHD</sequence>
<dbReference type="FunFam" id="1.10.10.10:FF:000214">
    <property type="entry name" value="Methylated-DNA--protein-cysteine methyltransferase"/>
    <property type="match status" value="1"/>
</dbReference>
<dbReference type="InterPro" id="IPR016221">
    <property type="entry name" value="Bifunct_regulatory_prot_Ada"/>
</dbReference>
<keyword evidence="10" id="KW-0234">DNA repair</keyword>
<dbReference type="InterPro" id="IPR004026">
    <property type="entry name" value="Ada_DNA_repair_Zn-bd"/>
</dbReference>
<keyword evidence="6" id="KW-0227">DNA damage</keyword>
<comment type="similarity">
    <text evidence="2">Belongs to the MGMT family.</text>
</comment>
<keyword evidence="9" id="KW-0804">Transcription</keyword>
<evidence type="ECO:0000256" key="11">
    <source>
        <dbReference type="ARBA" id="ARBA00049348"/>
    </source>
</evidence>
<dbReference type="PANTHER" id="PTHR10815">
    <property type="entry name" value="METHYLATED-DNA--PROTEIN-CYSTEINE METHYLTRANSFERASE"/>
    <property type="match status" value="1"/>
</dbReference>
<keyword evidence="4 15" id="KW-0489">Methyltransferase</keyword>
<dbReference type="InterPro" id="IPR014048">
    <property type="entry name" value="MethylDNA_cys_MeTrfase_DNA-bd"/>
</dbReference>
<feature type="binding site" evidence="13">
    <location>
        <position position="39"/>
    </location>
    <ligand>
        <name>Zn(2+)</name>
        <dbReference type="ChEBI" id="CHEBI:29105"/>
    </ligand>
</feature>
<proteinExistence type="inferred from homology"/>
<dbReference type="SUPFAM" id="SSF46689">
    <property type="entry name" value="Homeodomain-like"/>
    <property type="match status" value="1"/>
</dbReference>
<dbReference type="PANTHER" id="PTHR10815:SF14">
    <property type="entry name" value="BIFUNCTIONAL TRANSCRIPTIONAL ACTIVATOR_DNA REPAIR ENZYME ADA"/>
    <property type="match status" value="1"/>
</dbReference>
<dbReference type="Pfam" id="PF01035">
    <property type="entry name" value="DNA_binding_1"/>
    <property type="match status" value="1"/>
</dbReference>
<evidence type="ECO:0000256" key="7">
    <source>
        <dbReference type="ARBA" id="ARBA00023015"/>
    </source>
</evidence>
<keyword evidence="16" id="KW-1185">Reference proteome</keyword>
<dbReference type="EC" id="2.1.1.63" evidence="3"/>
<evidence type="ECO:0000256" key="6">
    <source>
        <dbReference type="ARBA" id="ARBA00022763"/>
    </source>
</evidence>
<dbReference type="Gene3D" id="3.40.10.10">
    <property type="entry name" value="DNA Methylphosphotriester Repair Domain"/>
    <property type="match status" value="1"/>
</dbReference>
<comment type="caution">
    <text evidence="15">The sequence shown here is derived from an EMBL/GenBank/DDBJ whole genome shotgun (WGS) entry which is preliminary data.</text>
</comment>
<evidence type="ECO:0000256" key="2">
    <source>
        <dbReference type="ARBA" id="ARBA00008711"/>
    </source>
</evidence>
<keyword evidence="5 15" id="KW-0808">Transferase</keyword>
<dbReference type="AlphaFoldDB" id="A0A841HVR7"/>
<keyword evidence="7" id="KW-0805">Transcription regulation</keyword>
<feature type="binding site" evidence="13">
    <location>
        <position position="66"/>
    </location>
    <ligand>
        <name>Zn(2+)</name>
        <dbReference type="ChEBI" id="CHEBI:29105"/>
    </ligand>
</feature>
<dbReference type="InterPro" id="IPR036217">
    <property type="entry name" value="MethylDNA_cys_MeTrfase_DNAb"/>
</dbReference>
<dbReference type="GO" id="GO:0008270">
    <property type="term" value="F:zinc ion binding"/>
    <property type="evidence" value="ECO:0007669"/>
    <property type="project" value="InterPro"/>
</dbReference>
<evidence type="ECO:0000256" key="8">
    <source>
        <dbReference type="ARBA" id="ARBA00023159"/>
    </source>
</evidence>
<dbReference type="GO" id="GO:0006281">
    <property type="term" value="P:DNA repair"/>
    <property type="evidence" value="ECO:0007669"/>
    <property type="project" value="UniProtKB-KW"/>
</dbReference>
<dbReference type="PROSITE" id="PS00374">
    <property type="entry name" value="MGMT"/>
    <property type="match status" value="1"/>
</dbReference>
<dbReference type="SUPFAM" id="SSF53155">
    <property type="entry name" value="Methylated DNA-protein cysteine methyltransferase domain"/>
    <property type="match status" value="1"/>
</dbReference>
<evidence type="ECO:0000256" key="3">
    <source>
        <dbReference type="ARBA" id="ARBA00011918"/>
    </source>
</evidence>
<dbReference type="InterPro" id="IPR035451">
    <property type="entry name" value="Ada-like_dom_sf"/>
</dbReference>
<dbReference type="SUPFAM" id="SSF57884">
    <property type="entry name" value="Ada DNA repair protein, N-terminal domain (N-Ada 10)"/>
    <property type="match status" value="1"/>
</dbReference>
<organism evidence="15 16">
    <name type="scientific">Deinobacterium chartae</name>
    <dbReference type="NCBI Taxonomy" id="521158"/>
    <lineage>
        <taxon>Bacteria</taxon>
        <taxon>Thermotogati</taxon>
        <taxon>Deinococcota</taxon>
        <taxon>Deinococci</taxon>
        <taxon>Deinococcales</taxon>
        <taxon>Deinococcaceae</taxon>
        <taxon>Deinobacterium</taxon>
    </lineage>
</organism>
<dbReference type="RefSeq" id="WP_183984983.1">
    <property type="nucleotide sequence ID" value="NZ_JACHHG010000003.1"/>
</dbReference>
<dbReference type="Gene3D" id="3.30.160.70">
    <property type="entry name" value="Methylated DNA-protein cysteine methyltransferase domain"/>
    <property type="match status" value="1"/>
</dbReference>
<dbReference type="CDD" id="cd06445">
    <property type="entry name" value="ATase"/>
    <property type="match status" value="1"/>
</dbReference>
<dbReference type="Proteomes" id="UP000569951">
    <property type="component" value="Unassembled WGS sequence"/>
</dbReference>
<dbReference type="GO" id="GO:0003700">
    <property type="term" value="F:DNA-binding transcription factor activity"/>
    <property type="evidence" value="ECO:0007669"/>
    <property type="project" value="InterPro"/>
</dbReference>
<dbReference type="InterPro" id="IPR036388">
    <property type="entry name" value="WH-like_DNA-bd_sf"/>
</dbReference>
<accession>A0A841HVR7</accession>
<dbReference type="InterPro" id="IPR009057">
    <property type="entry name" value="Homeodomain-like_sf"/>
</dbReference>
<comment type="catalytic activity">
    <reaction evidence="11">
        <text>a 6-O-methyl-2'-deoxyguanosine in DNA + L-cysteinyl-[protein] = S-methyl-L-cysteinyl-[protein] + a 2'-deoxyguanosine in DNA</text>
        <dbReference type="Rhea" id="RHEA:24000"/>
        <dbReference type="Rhea" id="RHEA-COMP:10131"/>
        <dbReference type="Rhea" id="RHEA-COMP:10132"/>
        <dbReference type="Rhea" id="RHEA-COMP:11367"/>
        <dbReference type="Rhea" id="RHEA-COMP:11368"/>
        <dbReference type="ChEBI" id="CHEBI:29950"/>
        <dbReference type="ChEBI" id="CHEBI:82612"/>
        <dbReference type="ChEBI" id="CHEBI:85445"/>
        <dbReference type="ChEBI" id="CHEBI:85448"/>
        <dbReference type="EC" id="2.1.1.63"/>
    </reaction>
</comment>
<evidence type="ECO:0000313" key="16">
    <source>
        <dbReference type="Proteomes" id="UP000569951"/>
    </source>
</evidence>
<dbReference type="GO" id="GO:0043565">
    <property type="term" value="F:sequence-specific DNA binding"/>
    <property type="evidence" value="ECO:0007669"/>
    <property type="project" value="InterPro"/>
</dbReference>
<evidence type="ECO:0000259" key="14">
    <source>
        <dbReference type="PROSITE" id="PS01124"/>
    </source>
</evidence>
<dbReference type="EMBL" id="JACHHG010000003">
    <property type="protein sequence ID" value="MBB6097487.1"/>
    <property type="molecule type" value="Genomic_DNA"/>
</dbReference>
<feature type="active site" description="Nucleophile; methyl group acceptor from methylphosphotriester" evidence="12">
    <location>
        <position position="35"/>
    </location>
</feature>
<evidence type="ECO:0000256" key="1">
    <source>
        <dbReference type="ARBA" id="ARBA00001286"/>
    </source>
</evidence>
<dbReference type="Pfam" id="PF02805">
    <property type="entry name" value="Ada_Zn_binding"/>
    <property type="match status" value="1"/>
</dbReference>
<dbReference type="SMART" id="SM00342">
    <property type="entry name" value="HTH_ARAC"/>
    <property type="match status" value="1"/>
</dbReference>
<dbReference type="GO" id="GO:0003908">
    <property type="term" value="F:methylated-DNA-[protein]-cysteine S-methyltransferase activity"/>
    <property type="evidence" value="ECO:0007669"/>
    <property type="project" value="UniProtKB-EC"/>
</dbReference>
<dbReference type="Pfam" id="PF12833">
    <property type="entry name" value="HTH_18"/>
    <property type="match status" value="1"/>
</dbReference>
<dbReference type="NCBIfam" id="NF011964">
    <property type="entry name" value="PRK15435.1"/>
    <property type="match status" value="1"/>
</dbReference>
<dbReference type="PIRSF" id="PIRSF000409">
    <property type="entry name" value="Ada"/>
    <property type="match status" value="1"/>
</dbReference>
<keyword evidence="8" id="KW-0010">Activator</keyword>
<keyword evidence="13" id="KW-0862">Zinc</keyword>
<evidence type="ECO:0000313" key="15">
    <source>
        <dbReference type="EMBL" id="MBB6097487.1"/>
    </source>
</evidence>
<evidence type="ECO:0000256" key="12">
    <source>
        <dbReference type="PIRSR" id="PIRSR000409-1"/>
    </source>
</evidence>
<dbReference type="SUPFAM" id="SSF46767">
    <property type="entry name" value="Methylated DNA-protein cysteine methyltransferase, C-terminal domain"/>
    <property type="match status" value="1"/>
</dbReference>
<feature type="domain" description="HTH araC/xylS-type" evidence="14">
    <location>
        <begin position="82"/>
        <end position="175"/>
    </location>
</feature>
<dbReference type="InterPro" id="IPR036631">
    <property type="entry name" value="MGMT_N_sf"/>
</dbReference>
<evidence type="ECO:0000256" key="10">
    <source>
        <dbReference type="ARBA" id="ARBA00023204"/>
    </source>
</evidence>
<feature type="binding site" evidence="13">
    <location>
        <position position="35"/>
    </location>
    <ligand>
        <name>Zn(2+)</name>
        <dbReference type="ChEBI" id="CHEBI:29105"/>
    </ligand>
</feature>
<name>A0A841HVR7_9DEIO</name>
<gene>
    <name evidence="15" type="ORF">HNR42_000904</name>
</gene>
<evidence type="ECO:0000256" key="4">
    <source>
        <dbReference type="ARBA" id="ARBA00022603"/>
    </source>
</evidence>